<sequence>MRTFGVEEEFLLLDPASGVNLPLAERVVAGLPEPMRRRSRREFRPSMVEMVTDVCTGTGELLRQLHDGREAAGVAAGKVGAALVAIGATPAGEPVLDVTDDARFRAIAAHYRPIARDPALCGCHVHVGVPSRAQAVQICTRLRGDLPLIQALAANSPLFDGADTGYASWRYVQLKHWPALGPWPHLRTVEEFEATVAALVASREMMDATMLLWWARPSASFPTVEVRVADTCLDPADTVLIAALVRGLVDTAAAAPGPIPRMSGVLLDAAHGNAARTGMRETLLDPVTGQAYPAWDLVGDLVDRITPALRRHGDLDTVTAGLDRIRRDGTGAERQRRLLEKLAVPEMLASVAQ</sequence>
<dbReference type="InterPro" id="IPR050141">
    <property type="entry name" value="GCL_type2/YbdK_subfam"/>
</dbReference>
<keyword evidence="3 5" id="KW-0067">ATP-binding</keyword>
<accession>A0A239GYP6</accession>
<dbReference type="GO" id="GO:0004357">
    <property type="term" value="F:glutamate-cysteine ligase activity"/>
    <property type="evidence" value="ECO:0007669"/>
    <property type="project" value="UniProtKB-EC"/>
</dbReference>
<organism evidence="6 7">
    <name type="scientific">Actinoplanes regularis</name>
    <dbReference type="NCBI Taxonomy" id="52697"/>
    <lineage>
        <taxon>Bacteria</taxon>
        <taxon>Bacillati</taxon>
        <taxon>Actinomycetota</taxon>
        <taxon>Actinomycetes</taxon>
        <taxon>Micromonosporales</taxon>
        <taxon>Micromonosporaceae</taxon>
        <taxon>Actinoplanes</taxon>
    </lineage>
</organism>
<dbReference type="InterPro" id="IPR014746">
    <property type="entry name" value="Gln_synth/guanido_kin_cat_dom"/>
</dbReference>
<dbReference type="InterPro" id="IPR006336">
    <property type="entry name" value="GCS2"/>
</dbReference>
<reference evidence="6 7" key="1">
    <citation type="submission" date="2017-06" db="EMBL/GenBank/DDBJ databases">
        <authorList>
            <person name="Kim H.J."/>
            <person name="Triplett B.A."/>
        </authorList>
    </citation>
    <scope>NUCLEOTIDE SEQUENCE [LARGE SCALE GENOMIC DNA]</scope>
    <source>
        <strain evidence="6 7">DSM 43151</strain>
    </source>
</reference>
<dbReference type="Pfam" id="PF04107">
    <property type="entry name" value="GCS2"/>
    <property type="match status" value="1"/>
</dbReference>
<evidence type="ECO:0000313" key="6">
    <source>
        <dbReference type="EMBL" id="SNS73144.1"/>
    </source>
</evidence>
<dbReference type="InterPro" id="IPR011793">
    <property type="entry name" value="YbdK"/>
</dbReference>
<evidence type="ECO:0000256" key="1">
    <source>
        <dbReference type="ARBA" id="ARBA00022598"/>
    </source>
</evidence>
<dbReference type="OrthoDB" id="9803842at2"/>
<evidence type="ECO:0000256" key="2">
    <source>
        <dbReference type="ARBA" id="ARBA00022741"/>
    </source>
</evidence>
<dbReference type="RefSeq" id="WP_089297881.1">
    <property type="nucleotide sequence ID" value="NZ_BOMU01000100.1"/>
</dbReference>
<comment type="similarity">
    <text evidence="5">Belongs to the glutamate--cysteine ligase type 2 family. YbdK subfamily.</text>
</comment>
<dbReference type="AlphaFoldDB" id="A0A239GYP6"/>
<dbReference type="NCBIfam" id="TIGR02050">
    <property type="entry name" value="gshA_cyan_rel"/>
    <property type="match status" value="1"/>
</dbReference>
<dbReference type="EMBL" id="FZNR01000022">
    <property type="protein sequence ID" value="SNS73144.1"/>
    <property type="molecule type" value="Genomic_DNA"/>
</dbReference>
<evidence type="ECO:0000313" key="7">
    <source>
        <dbReference type="Proteomes" id="UP000198415"/>
    </source>
</evidence>
<proteinExistence type="inferred from homology"/>
<dbReference type="GO" id="GO:0042398">
    <property type="term" value="P:modified amino acid biosynthetic process"/>
    <property type="evidence" value="ECO:0007669"/>
    <property type="project" value="InterPro"/>
</dbReference>
<dbReference type="SUPFAM" id="SSF55931">
    <property type="entry name" value="Glutamine synthetase/guanido kinase"/>
    <property type="match status" value="1"/>
</dbReference>
<dbReference type="HAMAP" id="MF_01609">
    <property type="entry name" value="Glu_cys_ligase_2"/>
    <property type="match status" value="1"/>
</dbReference>
<dbReference type="Gene3D" id="3.30.590.20">
    <property type="match status" value="1"/>
</dbReference>
<comment type="catalytic activity">
    <reaction evidence="4 5">
        <text>L-cysteine + L-glutamate + ATP = gamma-L-glutamyl-L-cysteine + ADP + phosphate + H(+)</text>
        <dbReference type="Rhea" id="RHEA:13285"/>
        <dbReference type="ChEBI" id="CHEBI:15378"/>
        <dbReference type="ChEBI" id="CHEBI:29985"/>
        <dbReference type="ChEBI" id="CHEBI:30616"/>
        <dbReference type="ChEBI" id="CHEBI:35235"/>
        <dbReference type="ChEBI" id="CHEBI:43474"/>
        <dbReference type="ChEBI" id="CHEBI:58173"/>
        <dbReference type="ChEBI" id="CHEBI:456216"/>
        <dbReference type="EC" id="6.3.2.2"/>
    </reaction>
</comment>
<evidence type="ECO:0000256" key="4">
    <source>
        <dbReference type="ARBA" id="ARBA00048819"/>
    </source>
</evidence>
<evidence type="ECO:0000256" key="3">
    <source>
        <dbReference type="ARBA" id="ARBA00022840"/>
    </source>
</evidence>
<name>A0A239GYP6_9ACTN</name>
<dbReference type="PANTHER" id="PTHR36510:SF1">
    <property type="entry name" value="GLUTAMATE--CYSTEINE LIGASE 2-RELATED"/>
    <property type="match status" value="1"/>
</dbReference>
<evidence type="ECO:0000256" key="5">
    <source>
        <dbReference type="HAMAP-Rule" id="MF_01609"/>
    </source>
</evidence>
<gene>
    <name evidence="6" type="ORF">SAMN06264365_12288</name>
</gene>
<dbReference type="EC" id="6.3.2.2" evidence="5"/>
<dbReference type="NCBIfam" id="NF010041">
    <property type="entry name" value="PRK13517.1-1"/>
    <property type="match status" value="1"/>
</dbReference>
<dbReference type="GO" id="GO:0005524">
    <property type="term" value="F:ATP binding"/>
    <property type="evidence" value="ECO:0007669"/>
    <property type="project" value="UniProtKB-KW"/>
</dbReference>
<protein>
    <recommendedName>
        <fullName evidence="5">Putative glutamate--cysteine ligase 2</fullName>
        <ecNumber evidence="5">6.3.2.2</ecNumber>
    </recommendedName>
    <alternativeName>
        <fullName evidence="5">Gamma-glutamylcysteine synthetase 2</fullName>
        <shortName evidence="5">GCS 2</shortName>
        <shortName evidence="5">Gamma-GCS 2</shortName>
    </alternativeName>
</protein>
<keyword evidence="2 5" id="KW-0547">Nucleotide-binding</keyword>
<keyword evidence="1 5" id="KW-0436">Ligase</keyword>
<dbReference type="PANTHER" id="PTHR36510">
    <property type="entry name" value="GLUTAMATE--CYSTEINE LIGASE 2-RELATED"/>
    <property type="match status" value="1"/>
</dbReference>
<keyword evidence="7" id="KW-1185">Reference proteome</keyword>
<dbReference type="Proteomes" id="UP000198415">
    <property type="component" value="Unassembled WGS sequence"/>
</dbReference>
<comment type="function">
    <text evidence="5">ATP-dependent carboxylate-amine ligase which exhibits weak glutamate--cysteine ligase activity.</text>
</comment>